<dbReference type="Proteomes" id="UP000009080">
    <property type="component" value="Chromosome"/>
</dbReference>
<proteinExistence type="predicted"/>
<reference evidence="2 3" key="1">
    <citation type="journal article" date="2009" name="PLoS ONE">
        <title>The complete genome of Teredinibacter turnerae T7901: an intracellular endosymbiont of marine wood-boring bivalves (shipworms).</title>
        <authorList>
            <person name="Yang J.C."/>
            <person name="Madupu R."/>
            <person name="Durkin A.S."/>
            <person name="Ekborg N.A."/>
            <person name="Pedamallu C.S."/>
            <person name="Hostetler J.B."/>
            <person name="Radune D."/>
            <person name="Toms B.S."/>
            <person name="Henrissat B."/>
            <person name="Coutinho P.M."/>
            <person name="Schwarz S."/>
            <person name="Field L."/>
            <person name="Trindade-Silva A.E."/>
            <person name="Soares C.A.G."/>
            <person name="Elshahawi S."/>
            <person name="Hanora A."/>
            <person name="Schmidt E.W."/>
            <person name="Haygood M.G."/>
            <person name="Posfai J."/>
            <person name="Benner J."/>
            <person name="Madinger C."/>
            <person name="Nove J."/>
            <person name="Anton B."/>
            <person name="Chaudhary K."/>
            <person name="Foster J."/>
            <person name="Holman A."/>
            <person name="Kumar S."/>
            <person name="Lessard P.A."/>
            <person name="Luyten Y.A."/>
            <person name="Slatko B."/>
            <person name="Wood N."/>
            <person name="Wu B."/>
            <person name="Teplitski M."/>
            <person name="Mougous J.D."/>
            <person name="Ward N."/>
            <person name="Eisen J.A."/>
            <person name="Badger J.H."/>
            <person name="Distel D.L."/>
        </authorList>
    </citation>
    <scope>NUCLEOTIDE SEQUENCE [LARGE SCALE GENOMIC DNA]</scope>
    <source>
        <strain evidence="3">ATCC 39867 / T7901</strain>
    </source>
</reference>
<dbReference type="eggNOG" id="COG5285">
    <property type="taxonomic scope" value="Bacteria"/>
</dbReference>
<dbReference type="GO" id="GO:0005506">
    <property type="term" value="F:iron ion binding"/>
    <property type="evidence" value="ECO:0007669"/>
    <property type="project" value="UniProtKB-ARBA"/>
</dbReference>
<protein>
    <submittedName>
        <fullName evidence="2">Chlorinating enzyme</fullName>
    </submittedName>
</protein>
<dbReference type="Gene3D" id="2.60.120.620">
    <property type="entry name" value="q2cbj1_9rhob like domain"/>
    <property type="match status" value="1"/>
</dbReference>
<dbReference type="NCBIfam" id="TIGR01762">
    <property type="entry name" value="chlorin-enz"/>
    <property type="match status" value="1"/>
</dbReference>
<evidence type="ECO:0000313" key="2">
    <source>
        <dbReference type="EMBL" id="ACR13361.1"/>
    </source>
</evidence>
<dbReference type="SUPFAM" id="SSF51197">
    <property type="entry name" value="Clavaminate synthase-like"/>
    <property type="match status" value="1"/>
</dbReference>
<evidence type="ECO:0000256" key="1">
    <source>
        <dbReference type="ARBA" id="ARBA00001954"/>
    </source>
</evidence>
<dbReference type="STRING" id="377629.TERTU_2863"/>
<dbReference type="RefSeq" id="WP_015819475.1">
    <property type="nucleotide sequence ID" value="NC_012997.1"/>
</dbReference>
<dbReference type="Pfam" id="PF05721">
    <property type="entry name" value="PhyH"/>
    <property type="match status" value="1"/>
</dbReference>
<keyword evidence="3" id="KW-1185">Reference proteome</keyword>
<comment type="cofactor">
    <cofactor evidence="1">
        <name>Fe(2+)</name>
        <dbReference type="ChEBI" id="CHEBI:29033"/>
    </cofactor>
</comment>
<dbReference type="PANTHER" id="PTHR20883:SF48">
    <property type="entry name" value="ECTOINE DIOXYGENASE"/>
    <property type="match status" value="1"/>
</dbReference>
<dbReference type="InterPro" id="IPR008775">
    <property type="entry name" value="Phytyl_CoA_dOase-like"/>
</dbReference>
<accession>C5BN83</accession>
<dbReference type="HOGENOM" id="CLU_048953_9_0_6"/>
<evidence type="ECO:0000313" key="3">
    <source>
        <dbReference type="Proteomes" id="UP000009080"/>
    </source>
</evidence>
<dbReference type="AlphaFoldDB" id="C5BN83"/>
<organism evidence="2 3">
    <name type="scientific">Teredinibacter turnerae (strain ATCC 39867 / T7901)</name>
    <dbReference type="NCBI Taxonomy" id="377629"/>
    <lineage>
        <taxon>Bacteria</taxon>
        <taxon>Pseudomonadati</taxon>
        <taxon>Pseudomonadota</taxon>
        <taxon>Gammaproteobacteria</taxon>
        <taxon>Cellvibrionales</taxon>
        <taxon>Cellvibrionaceae</taxon>
        <taxon>Teredinibacter</taxon>
    </lineage>
</organism>
<sequence>MKKFSLTAEELESFRKNGYAGPFDLYEEAEIIEKYKAIRPKLFDRSHAAYDLDNKSVISGYDRHLDINELSEHISRREIVDRLEGILGPDIICWRSEMFPKYPGDEGTDWHQADTFAHASGKKQIVWPTNTDFGGAITVWTALTEASEENGCLRFIPGTHEEMFYDESKGMKYAPEEVNKLDKDGVKRGFFGYDYRNLQKDPSFKPDESKAVSIEMRAGQFIIFWSTLMHSSLPNTTQNRTRLGYASRYVPASVSVYPDVSSFEEYGSEISLDRFGVVVVSGNDPSKHNRVVRENLRGYAFAS</sequence>
<dbReference type="InterPro" id="IPR010092">
    <property type="entry name" value="Chlorin_enz"/>
</dbReference>
<gene>
    <name evidence="2" type="ordered locus">TERTU_2863</name>
</gene>
<name>C5BN83_TERTT</name>
<dbReference type="EMBL" id="CP001614">
    <property type="protein sequence ID" value="ACR13361.1"/>
    <property type="molecule type" value="Genomic_DNA"/>
</dbReference>
<dbReference type="KEGG" id="ttu:TERTU_2863"/>
<dbReference type="OrthoDB" id="9791262at2"/>
<dbReference type="GO" id="GO:0016706">
    <property type="term" value="F:2-oxoglutarate-dependent dioxygenase activity"/>
    <property type="evidence" value="ECO:0007669"/>
    <property type="project" value="UniProtKB-ARBA"/>
</dbReference>
<dbReference type="PANTHER" id="PTHR20883">
    <property type="entry name" value="PHYTANOYL-COA DIOXYGENASE DOMAIN CONTAINING 1"/>
    <property type="match status" value="1"/>
</dbReference>